<dbReference type="Gene3D" id="3.40.630.30">
    <property type="match status" value="1"/>
</dbReference>
<dbReference type="CDD" id="cd04301">
    <property type="entry name" value="NAT_SF"/>
    <property type="match status" value="1"/>
</dbReference>
<proteinExistence type="predicted"/>
<dbReference type="SUPFAM" id="SSF55729">
    <property type="entry name" value="Acyl-CoA N-acyltransferases (Nat)"/>
    <property type="match status" value="1"/>
</dbReference>
<keyword evidence="3" id="KW-1185">Reference proteome</keyword>
<dbReference type="PROSITE" id="PS51729">
    <property type="entry name" value="GNAT_YJDJ"/>
    <property type="match status" value="1"/>
</dbReference>
<dbReference type="PANTHER" id="PTHR31435:SF10">
    <property type="entry name" value="BSR4717 PROTEIN"/>
    <property type="match status" value="1"/>
</dbReference>
<dbReference type="Proteomes" id="UP001250214">
    <property type="component" value="Unassembled WGS sequence"/>
</dbReference>
<comment type="caution">
    <text evidence="2">The sequence shown here is derived from an EMBL/GenBank/DDBJ whole genome shotgun (WGS) entry which is preliminary data.</text>
</comment>
<dbReference type="EC" id="2.3.1.-" evidence="2"/>
<name>A0ABU2H685_9ACTN</name>
<dbReference type="InterPro" id="IPR016181">
    <property type="entry name" value="Acyl_CoA_acyltransferase"/>
</dbReference>
<evidence type="ECO:0000313" key="2">
    <source>
        <dbReference type="EMBL" id="MDS1270817.1"/>
    </source>
</evidence>
<keyword evidence="2" id="KW-0012">Acyltransferase</keyword>
<dbReference type="InterPro" id="IPR031165">
    <property type="entry name" value="GNAT_YJDJ"/>
</dbReference>
<dbReference type="Pfam" id="PF14542">
    <property type="entry name" value="Acetyltransf_CG"/>
    <property type="match status" value="1"/>
</dbReference>
<keyword evidence="2" id="KW-0808">Transferase</keyword>
<reference evidence="3" key="1">
    <citation type="submission" date="2023-07" db="EMBL/GenBank/DDBJ databases">
        <title>Novel species in the genus Lipingzhangella isolated from Sambhar Salt Lake.</title>
        <authorList>
            <person name="Jiya N."/>
            <person name="Kajale S."/>
            <person name="Sharma A."/>
        </authorList>
    </citation>
    <scope>NUCLEOTIDE SEQUENCE [LARGE SCALE GENOMIC DNA]</scope>
    <source>
        <strain evidence="3">LS1_29</strain>
    </source>
</reference>
<feature type="domain" description="N-acetyltransferase" evidence="1">
    <location>
        <begin position="9"/>
        <end position="98"/>
    </location>
</feature>
<gene>
    <name evidence="2" type="ORF">RIF23_10945</name>
</gene>
<accession>A0ABU2H685</accession>
<dbReference type="RefSeq" id="WP_310912362.1">
    <property type="nucleotide sequence ID" value="NZ_JAVLVT010000004.1"/>
</dbReference>
<protein>
    <submittedName>
        <fullName evidence="2">GNAT family N-acetyltransferase</fullName>
        <ecNumber evidence="2">2.3.1.-</ecNumber>
    </submittedName>
</protein>
<dbReference type="PANTHER" id="PTHR31435">
    <property type="entry name" value="PROTEIN NATD1"/>
    <property type="match status" value="1"/>
</dbReference>
<evidence type="ECO:0000313" key="3">
    <source>
        <dbReference type="Proteomes" id="UP001250214"/>
    </source>
</evidence>
<dbReference type="EMBL" id="JAVLVT010000004">
    <property type="protein sequence ID" value="MDS1270817.1"/>
    <property type="molecule type" value="Genomic_DNA"/>
</dbReference>
<organism evidence="2 3">
    <name type="scientific">Lipingzhangella rawalii</name>
    <dbReference type="NCBI Taxonomy" id="2055835"/>
    <lineage>
        <taxon>Bacteria</taxon>
        <taxon>Bacillati</taxon>
        <taxon>Actinomycetota</taxon>
        <taxon>Actinomycetes</taxon>
        <taxon>Streptosporangiales</taxon>
        <taxon>Nocardiopsidaceae</taxon>
        <taxon>Lipingzhangella</taxon>
    </lineage>
</organism>
<dbReference type="InterPro" id="IPR045057">
    <property type="entry name" value="Gcn5-rel_NAT"/>
</dbReference>
<sequence length="107" mass="11767">MSLTVRNATHRDRYEAIDYPDDAAEGTVAGFADYIHARDQIVFTHTEVAPAYEGRGIGGQLVRGALDDVRARGLRVIPVCPFVKGWIQRHREYADLVGDQGPDNTAG</sequence>
<dbReference type="GO" id="GO:0016746">
    <property type="term" value="F:acyltransferase activity"/>
    <property type="evidence" value="ECO:0007669"/>
    <property type="project" value="UniProtKB-KW"/>
</dbReference>
<evidence type="ECO:0000259" key="1">
    <source>
        <dbReference type="PROSITE" id="PS51729"/>
    </source>
</evidence>